<evidence type="ECO:0000313" key="8">
    <source>
        <dbReference type="EMBL" id="MFD2260334.1"/>
    </source>
</evidence>
<keyword evidence="1" id="KW-0813">Transport</keyword>
<evidence type="ECO:0000256" key="2">
    <source>
        <dbReference type="ARBA" id="ARBA00022741"/>
    </source>
</evidence>
<keyword evidence="4" id="KW-1278">Translocase</keyword>
<dbReference type="SMART" id="SM00382">
    <property type="entry name" value="AAA"/>
    <property type="match status" value="1"/>
</dbReference>
<proteinExistence type="predicted"/>
<comment type="function">
    <text evidence="5">Part of the ABC transporter complex HmuTUV involved in hemin import. Responsible for energy coupling to the transport system.</text>
</comment>
<dbReference type="Pfam" id="PF00005">
    <property type="entry name" value="ABC_tran"/>
    <property type="match status" value="1"/>
</dbReference>
<evidence type="ECO:0000256" key="1">
    <source>
        <dbReference type="ARBA" id="ARBA00022448"/>
    </source>
</evidence>
<dbReference type="PANTHER" id="PTHR42794">
    <property type="entry name" value="HEMIN IMPORT ATP-BINDING PROTEIN HMUV"/>
    <property type="match status" value="1"/>
</dbReference>
<dbReference type="PANTHER" id="PTHR42794:SF1">
    <property type="entry name" value="HEMIN IMPORT ATP-BINDING PROTEIN HMUV"/>
    <property type="match status" value="1"/>
</dbReference>
<dbReference type="InterPro" id="IPR003593">
    <property type="entry name" value="AAA+_ATPase"/>
</dbReference>
<evidence type="ECO:0000256" key="4">
    <source>
        <dbReference type="ARBA" id="ARBA00022967"/>
    </source>
</evidence>
<evidence type="ECO:0000313" key="9">
    <source>
        <dbReference type="Proteomes" id="UP001597373"/>
    </source>
</evidence>
<sequence length="274" mass="29630">MTLEVKNVMVELSGRRILRSVSFAVEPGEVVGLLGPNGAGKSTLMRAITGQYPAYGSIRLLCQDLPQLSPKRRARLIAYLPQTRIISWPMSVRDTVALGRLPWRAFGQRMTEADHQAVQDALALMDVAQLAGRKATELSGGEQARVLAARAVAQDTPLLVADEPASGLDPAHQIMMMDALRRIARKGRMVLVSLHDLTLAARWCDRLILLKDGDIAGCGAPEELMQPERLAEVFGIRAHIAREGDGLVLAPTGLTEAGLRQPGPAPKESDPGRD</sequence>
<dbReference type="GO" id="GO:0005524">
    <property type="term" value="F:ATP binding"/>
    <property type="evidence" value="ECO:0007669"/>
    <property type="project" value="UniProtKB-KW"/>
</dbReference>
<dbReference type="PROSITE" id="PS50893">
    <property type="entry name" value="ABC_TRANSPORTER_2"/>
    <property type="match status" value="1"/>
</dbReference>
<accession>A0ABW5DIS8</accession>
<name>A0ABW5DIS8_9HYPH</name>
<dbReference type="RefSeq" id="WP_165278580.1">
    <property type="nucleotide sequence ID" value="NZ_BAABGS010000021.1"/>
</dbReference>
<reference evidence="9" key="1">
    <citation type="journal article" date="2019" name="Int. J. Syst. Evol. Microbiol.">
        <title>The Global Catalogue of Microorganisms (GCM) 10K type strain sequencing project: providing services to taxonomists for standard genome sequencing and annotation.</title>
        <authorList>
            <consortium name="The Broad Institute Genomics Platform"/>
            <consortium name="The Broad Institute Genome Sequencing Center for Infectious Disease"/>
            <person name="Wu L."/>
            <person name="Ma J."/>
        </authorList>
    </citation>
    <scope>NUCLEOTIDE SEQUENCE [LARGE SCALE GENOMIC DNA]</scope>
    <source>
        <strain evidence="9">KCTC 23707</strain>
    </source>
</reference>
<dbReference type="Proteomes" id="UP001597373">
    <property type="component" value="Unassembled WGS sequence"/>
</dbReference>
<dbReference type="InterPro" id="IPR003439">
    <property type="entry name" value="ABC_transporter-like_ATP-bd"/>
</dbReference>
<dbReference type="Gene3D" id="3.40.50.300">
    <property type="entry name" value="P-loop containing nucleotide triphosphate hydrolases"/>
    <property type="match status" value="1"/>
</dbReference>
<evidence type="ECO:0000256" key="5">
    <source>
        <dbReference type="ARBA" id="ARBA00037066"/>
    </source>
</evidence>
<evidence type="ECO:0000256" key="3">
    <source>
        <dbReference type="ARBA" id="ARBA00022840"/>
    </source>
</evidence>
<keyword evidence="9" id="KW-1185">Reference proteome</keyword>
<keyword evidence="2" id="KW-0547">Nucleotide-binding</keyword>
<evidence type="ECO:0000259" key="7">
    <source>
        <dbReference type="PROSITE" id="PS50893"/>
    </source>
</evidence>
<gene>
    <name evidence="8" type="ORF">ACFSMZ_11235</name>
</gene>
<comment type="caution">
    <text evidence="8">The sequence shown here is derived from an EMBL/GenBank/DDBJ whole genome shotgun (WGS) entry which is preliminary data.</text>
</comment>
<organism evidence="8 9">
    <name type="scientific">Chelativorans composti</name>
    <dbReference type="NCBI Taxonomy" id="768533"/>
    <lineage>
        <taxon>Bacteria</taxon>
        <taxon>Pseudomonadati</taxon>
        <taxon>Pseudomonadota</taxon>
        <taxon>Alphaproteobacteria</taxon>
        <taxon>Hyphomicrobiales</taxon>
        <taxon>Phyllobacteriaceae</taxon>
        <taxon>Chelativorans</taxon>
    </lineage>
</organism>
<evidence type="ECO:0000256" key="6">
    <source>
        <dbReference type="SAM" id="MobiDB-lite"/>
    </source>
</evidence>
<protein>
    <submittedName>
        <fullName evidence="8">ABC transporter ATP-binding protein</fullName>
    </submittedName>
</protein>
<dbReference type="EMBL" id="JBHUIR010000038">
    <property type="protein sequence ID" value="MFD2260334.1"/>
    <property type="molecule type" value="Genomic_DNA"/>
</dbReference>
<feature type="region of interest" description="Disordered" evidence="6">
    <location>
        <begin position="254"/>
        <end position="274"/>
    </location>
</feature>
<dbReference type="SUPFAM" id="SSF52540">
    <property type="entry name" value="P-loop containing nucleoside triphosphate hydrolases"/>
    <property type="match status" value="1"/>
</dbReference>
<dbReference type="InterPro" id="IPR027417">
    <property type="entry name" value="P-loop_NTPase"/>
</dbReference>
<keyword evidence="3 8" id="KW-0067">ATP-binding</keyword>
<feature type="domain" description="ABC transporter" evidence="7">
    <location>
        <begin position="3"/>
        <end position="237"/>
    </location>
</feature>